<keyword evidence="9" id="KW-1185">Reference proteome</keyword>
<dbReference type="PANTHER" id="PTHR30213">
    <property type="entry name" value="INNER MEMBRANE PROTEIN YHJD"/>
    <property type="match status" value="1"/>
</dbReference>
<keyword evidence="2" id="KW-1003">Cell membrane</keyword>
<reference evidence="8" key="1">
    <citation type="journal article" date="2014" name="Int. J. Syst. Evol. Microbiol.">
        <title>Complete genome sequence of Corynebacterium casei LMG S-19264T (=DSM 44701T), isolated from a smear-ripened cheese.</title>
        <authorList>
            <consortium name="US DOE Joint Genome Institute (JGI-PGF)"/>
            <person name="Walter F."/>
            <person name="Albersmeier A."/>
            <person name="Kalinowski J."/>
            <person name="Ruckert C."/>
        </authorList>
    </citation>
    <scope>NUCLEOTIDE SEQUENCE</scope>
    <source>
        <strain evidence="8">CGMCC 1.12187</strain>
    </source>
</reference>
<comment type="caution">
    <text evidence="8">The sequence shown here is derived from an EMBL/GenBank/DDBJ whole genome shotgun (WGS) entry which is preliminary data.</text>
</comment>
<name>A0A917GYK4_9MICC</name>
<organism evidence="8 9">
    <name type="scientific">Kocuria dechangensis</name>
    <dbReference type="NCBI Taxonomy" id="1176249"/>
    <lineage>
        <taxon>Bacteria</taxon>
        <taxon>Bacillati</taxon>
        <taxon>Actinomycetota</taxon>
        <taxon>Actinomycetes</taxon>
        <taxon>Micrococcales</taxon>
        <taxon>Micrococcaceae</taxon>
        <taxon>Kocuria</taxon>
    </lineage>
</organism>
<evidence type="ECO:0000256" key="5">
    <source>
        <dbReference type="ARBA" id="ARBA00023136"/>
    </source>
</evidence>
<comment type="subcellular location">
    <subcellularLocation>
        <location evidence="1">Cell membrane</location>
        <topology evidence="1">Multi-pass membrane protein</topology>
    </subcellularLocation>
</comment>
<feature type="transmembrane region" description="Helical" evidence="7">
    <location>
        <begin position="161"/>
        <end position="187"/>
    </location>
</feature>
<feature type="compositionally biased region" description="Polar residues" evidence="6">
    <location>
        <begin position="20"/>
        <end position="29"/>
    </location>
</feature>
<feature type="transmembrane region" description="Helical" evidence="7">
    <location>
        <begin position="238"/>
        <end position="260"/>
    </location>
</feature>
<evidence type="ECO:0000256" key="7">
    <source>
        <dbReference type="SAM" id="Phobius"/>
    </source>
</evidence>
<keyword evidence="3 7" id="KW-0812">Transmembrane</keyword>
<gene>
    <name evidence="8" type="ORF">GCM10011374_25500</name>
</gene>
<dbReference type="Pfam" id="PF03631">
    <property type="entry name" value="Virul_fac_BrkB"/>
    <property type="match status" value="1"/>
</dbReference>
<feature type="region of interest" description="Disordered" evidence="6">
    <location>
        <begin position="339"/>
        <end position="363"/>
    </location>
</feature>
<reference evidence="8" key="2">
    <citation type="submission" date="2020-09" db="EMBL/GenBank/DDBJ databases">
        <authorList>
            <person name="Sun Q."/>
            <person name="Zhou Y."/>
        </authorList>
    </citation>
    <scope>NUCLEOTIDE SEQUENCE</scope>
    <source>
        <strain evidence="8">CGMCC 1.12187</strain>
    </source>
</reference>
<dbReference type="PIRSF" id="PIRSF035875">
    <property type="entry name" value="RNase_BN"/>
    <property type="match status" value="1"/>
</dbReference>
<evidence type="ECO:0000256" key="3">
    <source>
        <dbReference type="ARBA" id="ARBA00022692"/>
    </source>
</evidence>
<evidence type="ECO:0000256" key="2">
    <source>
        <dbReference type="ARBA" id="ARBA00022475"/>
    </source>
</evidence>
<evidence type="ECO:0000256" key="4">
    <source>
        <dbReference type="ARBA" id="ARBA00022989"/>
    </source>
</evidence>
<feature type="transmembrane region" description="Helical" evidence="7">
    <location>
        <begin position="117"/>
        <end position="140"/>
    </location>
</feature>
<feature type="region of interest" description="Disordered" evidence="6">
    <location>
        <begin position="1"/>
        <end position="29"/>
    </location>
</feature>
<evidence type="ECO:0000256" key="6">
    <source>
        <dbReference type="SAM" id="MobiDB-lite"/>
    </source>
</evidence>
<evidence type="ECO:0000313" key="9">
    <source>
        <dbReference type="Proteomes" id="UP000638848"/>
    </source>
</evidence>
<feature type="transmembrane region" description="Helical" evidence="7">
    <location>
        <begin position="207"/>
        <end position="226"/>
    </location>
</feature>
<keyword evidence="5 7" id="KW-0472">Membrane</keyword>
<protein>
    <submittedName>
        <fullName evidence="8">Uncharacterized protein</fullName>
    </submittedName>
</protein>
<dbReference type="AlphaFoldDB" id="A0A917GYK4"/>
<evidence type="ECO:0000256" key="1">
    <source>
        <dbReference type="ARBA" id="ARBA00004651"/>
    </source>
</evidence>
<evidence type="ECO:0000313" key="8">
    <source>
        <dbReference type="EMBL" id="GGG61392.1"/>
    </source>
</evidence>
<dbReference type="GO" id="GO:0005886">
    <property type="term" value="C:plasma membrane"/>
    <property type="evidence" value="ECO:0007669"/>
    <property type="project" value="UniProtKB-SubCell"/>
</dbReference>
<sequence>MAADPKVSGTPENDPDAPQKPSSPTQITRPSWGYLLRRTLHEFRRDACTDSAAVMTFFAVLSIFPGLLTVVSLLGVVGQAEATTATLLRLLEEFGAPQGAVAVLEEPISELTGFSSAGLALVASLVGALWTASGYVRAFARSMNRIYEVEEGRPVWRLYPTMIGVTVSLVVLVVAMILLLVLSGPIVERLGGLVGLSGTALQLWNTARIPVLLALLAFMIAVLYYATPNIHQPKFRWLTPGSVIAIVVMAAATTGFSFYVANVNDYNATYGAIGGVLILLLWIWIMNIVLLAGAEFNAEIERARQLQAGITAEETLQLPPRDTRASRKLQEEEQKLIDQGRRLRRNHARITYRDDTTAEDARP</sequence>
<feature type="compositionally biased region" description="Basic and acidic residues" evidence="6">
    <location>
        <begin position="351"/>
        <end position="363"/>
    </location>
</feature>
<dbReference type="InterPro" id="IPR017039">
    <property type="entry name" value="Virul_fac_BrkB"/>
</dbReference>
<accession>A0A917GYK4</accession>
<feature type="transmembrane region" description="Helical" evidence="7">
    <location>
        <begin position="272"/>
        <end position="294"/>
    </location>
</feature>
<dbReference type="Proteomes" id="UP000638848">
    <property type="component" value="Unassembled WGS sequence"/>
</dbReference>
<keyword evidence="4 7" id="KW-1133">Transmembrane helix</keyword>
<feature type="transmembrane region" description="Helical" evidence="7">
    <location>
        <begin position="52"/>
        <end position="77"/>
    </location>
</feature>
<dbReference type="PANTHER" id="PTHR30213:SF0">
    <property type="entry name" value="UPF0761 MEMBRANE PROTEIN YIHY"/>
    <property type="match status" value="1"/>
</dbReference>
<dbReference type="NCBIfam" id="TIGR00765">
    <property type="entry name" value="yihY_not_rbn"/>
    <property type="match status" value="1"/>
</dbReference>
<proteinExistence type="predicted"/>
<dbReference type="RefSeq" id="WP_188537793.1">
    <property type="nucleotide sequence ID" value="NZ_BMEQ01000014.1"/>
</dbReference>
<dbReference type="EMBL" id="BMEQ01000014">
    <property type="protein sequence ID" value="GGG61392.1"/>
    <property type="molecule type" value="Genomic_DNA"/>
</dbReference>